<proteinExistence type="predicted"/>
<sequence>MPEVEVEAEAEVTEAEAGVEVTEVAEATKEEEEEEVMAAEVINKGMAATAGQDERCLSTFSISFTLISPM</sequence>
<accession>A0A8H5CPR1</accession>
<evidence type="ECO:0000313" key="2">
    <source>
        <dbReference type="Proteomes" id="UP000559256"/>
    </source>
</evidence>
<evidence type="ECO:0000313" key="1">
    <source>
        <dbReference type="EMBL" id="KAF5344738.1"/>
    </source>
</evidence>
<dbReference type="EMBL" id="JAACJM010000119">
    <property type="protein sequence ID" value="KAF5344738.1"/>
    <property type="molecule type" value="Genomic_DNA"/>
</dbReference>
<protein>
    <submittedName>
        <fullName evidence="1">Uncharacterized protein</fullName>
    </submittedName>
</protein>
<dbReference type="Proteomes" id="UP000559256">
    <property type="component" value="Unassembled WGS sequence"/>
</dbReference>
<name>A0A8H5CPR1_9AGAR</name>
<gene>
    <name evidence="1" type="ORF">D9758_015295</name>
</gene>
<reference evidence="1 2" key="1">
    <citation type="journal article" date="2020" name="ISME J.">
        <title>Uncovering the hidden diversity of litter-decomposition mechanisms in mushroom-forming fungi.</title>
        <authorList>
            <person name="Floudas D."/>
            <person name="Bentzer J."/>
            <person name="Ahren D."/>
            <person name="Johansson T."/>
            <person name="Persson P."/>
            <person name="Tunlid A."/>
        </authorList>
    </citation>
    <scope>NUCLEOTIDE SEQUENCE [LARGE SCALE GENOMIC DNA]</scope>
    <source>
        <strain evidence="1 2">CBS 291.85</strain>
    </source>
</reference>
<organism evidence="1 2">
    <name type="scientific">Tetrapyrgos nigripes</name>
    <dbReference type="NCBI Taxonomy" id="182062"/>
    <lineage>
        <taxon>Eukaryota</taxon>
        <taxon>Fungi</taxon>
        <taxon>Dikarya</taxon>
        <taxon>Basidiomycota</taxon>
        <taxon>Agaricomycotina</taxon>
        <taxon>Agaricomycetes</taxon>
        <taxon>Agaricomycetidae</taxon>
        <taxon>Agaricales</taxon>
        <taxon>Marasmiineae</taxon>
        <taxon>Marasmiaceae</taxon>
        <taxon>Tetrapyrgos</taxon>
    </lineage>
</organism>
<dbReference type="AlphaFoldDB" id="A0A8H5CPR1"/>
<keyword evidence="2" id="KW-1185">Reference proteome</keyword>
<comment type="caution">
    <text evidence="1">The sequence shown here is derived from an EMBL/GenBank/DDBJ whole genome shotgun (WGS) entry which is preliminary data.</text>
</comment>